<dbReference type="EMBL" id="JADBGG010000022">
    <property type="protein sequence ID" value="MBE1426162.1"/>
    <property type="molecule type" value="Genomic_DNA"/>
</dbReference>
<evidence type="ECO:0000256" key="1">
    <source>
        <dbReference type="SAM" id="MobiDB-lite"/>
    </source>
</evidence>
<feature type="domain" description="Quinohemoprotein amine dehydrogenase alpha subunit" evidence="2">
    <location>
        <begin position="157"/>
        <end position="225"/>
    </location>
</feature>
<reference evidence="3 4" key="1">
    <citation type="submission" date="2020-10" db="EMBL/GenBank/DDBJ databases">
        <title>Genomic Encyclopedia of Type Strains, Phase IV (KMG-IV): sequencing the most valuable type-strain genomes for metagenomic binning, comparative biology and taxonomic classification.</title>
        <authorList>
            <person name="Goeker M."/>
        </authorList>
    </citation>
    <scope>NUCLEOTIDE SEQUENCE [LARGE SCALE GENOMIC DNA]</scope>
    <source>
        <strain evidence="3 4">DSM 4194</strain>
    </source>
</reference>
<evidence type="ECO:0000313" key="3">
    <source>
        <dbReference type="EMBL" id="MBE1426162.1"/>
    </source>
</evidence>
<proteinExistence type="predicted"/>
<dbReference type="SUPFAM" id="SSF81296">
    <property type="entry name" value="E set domains"/>
    <property type="match status" value="2"/>
</dbReference>
<feature type="region of interest" description="Disordered" evidence="1">
    <location>
        <begin position="1074"/>
        <end position="1111"/>
    </location>
</feature>
<dbReference type="InterPro" id="IPR013783">
    <property type="entry name" value="Ig-like_fold"/>
</dbReference>
<dbReference type="InterPro" id="IPR014756">
    <property type="entry name" value="Ig_E-set"/>
</dbReference>
<organism evidence="3 4">
    <name type="scientific">Desulfomicrobium macestii</name>
    <dbReference type="NCBI Taxonomy" id="90731"/>
    <lineage>
        <taxon>Bacteria</taxon>
        <taxon>Pseudomonadati</taxon>
        <taxon>Thermodesulfobacteriota</taxon>
        <taxon>Desulfovibrionia</taxon>
        <taxon>Desulfovibrionales</taxon>
        <taxon>Desulfomicrobiaceae</taxon>
        <taxon>Desulfomicrobium</taxon>
    </lineage>
</organism>
<feature type="region of interest" description="Disordered" evidence="1">
    <location>
        <begin position="676"/>
        <end position="702"/>
    </location>
</feature>
<evidence type="ECO:0000313" key="4">
    <source>
        <dbReference type="Proteomes" id="UP000639010"/>
    </source>
</evidence>
<accession>A0ABR9H626</accession>
<name>A0ABR9H626_9BACT</name>
<dbReference type="Gene3D" id="2.60.40.10">
    <property type="entry name" value="Immunoglobulins"/>
    <property type="match status" value="5"/>
</dbReference>
<comment type="caution">
    <text evidence="3">The sequence shown here is derived from an EMBL/GenBank/DDBJ whole genome shotgun (WGS) entry which is preliminary data.</text>
</comment>
<keyword evidence="4" id="KW-1185">Reference proteome</keyword>
<evidence type="ECO:0000259" key="2">
    <source>
        <dbReference type="Pfam" id="PF09099"/>
    </source>
</evidence>
<dbReference type="Pfam" id="PF09099">
    <property type="entry name" value="Qn_am_d_aIII"/>
    <property type="match status" value="2"/>
</dbReference>
<feature type="compositionally biased region" description="Low complexity" evidence="1">
    <location>
        <begin position="1090"/>
        <end position="1104"/>
    </location>
</feature>
<dbReference type="Proteomes" id="UP000639010">
    <property type="component" value="Unassembled WGS sequence"/>
</dbReference>
<protein>
    <recommendedName>
        <fullName evidence="2">Quinohemoprotein amine dehydrogenase alpha subunit domain-containing protein</fullName>
    </recommendedName>
</protein>
<feature type="domain" description="Quinohemoprotein amine dehydrogenase alpha subunit" evidence="2">
    <location>
        <begin position="67"/>
        <end position="136"/>
    </location>
</feature>
<sequence length="1421" mass="149217">MKIRTSSLIVAIAMIVLFDVHGLGADSLKKTFPTLKPTQPQITTTPKTAPTAPAPGMTVIQPQASFPELTSVAPATLQQGQSATLNLTGRNLSKDMVLNMGPGVTVGPIQQVGDKILLAPVSVKGTAAPGVRTISVQYKGTTRPSPARLTVSAVPAATTITAITPNSIAQGESRELTISGTGLESVRQMNFGPGVSAHLPKPSGATLRVTATAAKDAAPGQRAVSYSDRTGMHTSRLPFMVTINPQPEPPGKAARPIQVKPQAAPMVTTMTPNTWTQGGEYEVTVRGTNLVQGLETRFAKGVEIKKLTVASPAMARMTVRVADQAPTGRQWLEIRPGPDSKWARSQALAEVQAKPAAAISVPAVKTLRPELMAISPNQWEPGETYAITLQGAHLPKNLEAAFGKDVVVRDMKVGSAATASFTVEVAGSAAPGPRPMEARTGKDASWERTRLQAVVIEKKPELAAKPELPRLVLQPSISMLTPNRWYPGKSYEVTVLGDLFAAGMNVGLGADVTVSNLQVANPTRATMTVTVGGKAAPGPRGLKFRLPGEDGWRQTGTSGLVKAVYTGVRPPMVIQPPLKDVEFAMGSIFLEKPEHGTYWIMENSQGDHGTPKVTDSTRFEWMEKDVASQWFELRILNGAGTVLMTRKIGGLPMPDRFYAPDADFITEIFDLARNPQPAAQASPETQEAKAEGSKTGSLQSGLSASGGSANFVTSGSSAISEVAAPQGPGGIAQQLADGFARNALFWEVAGYKKVTTQSAPAADEGETAGSSQAGGLQSTGGFQFPGAAMQQVVTTTTDVQIAISERWPIKLPAFSPTGLACSMANTQLTPDAVDSAGDIFYVGDKIQISGLINIEECPWALVYDTHWGQYAGGAGYTGTTPVNSWTISNMFVDWGDGSYDIVTAIPGNAVEKTGQSVSGEQLRPIANLNVKLQHTYRYSNEFQIRLFVLPAEDVGTIHSIVSMSKAPEPLPSQAHLAPHMPGQTLLADSGAVLSDAVNPAALSASGGAAASNLSISAADRGALGQFKIPGGRAFLLYCEPTIIDIKADPAAIGPLHLENLAIIVFSGQKTAESSAAQKPGGAIQSPTQPSGPIQAAGQGSQASAKPMQTGQTKLGSDIAVQGGLPVTGQMTETPIAGQIAGALLDAAKASTCDAAFFATAELTYYGSGKIRLVWKVDGTVIHEQSGIKIGPSPERAGLKEDNTYAQDILRDTVVFTSPSLPLDKPAYHKVTVEAVLEEGEKKYAVRAKEGPGGMPVPEFYSTQADQVVSEPKAYLVSAPKPGEPCIFRFPVAGGKEFLITGLQGRATEVNGRWSGTGTLLFDLPDGTSGQGVRYVDIGFKEFEVEDDGLVTSGTIDAGNLGQTYGELPGVSATLKSLKGNAKDDLKAVFDIKVKDNTIRVVETGGTLPPDWQGVEAPLIPE</sequence>
<dbReference type="InterPro" id="IPR015183">
    <property type="entry name" value="QH-AmDH_asu_dom_III"/>
</dbReference>
<dbReference type="RefSeq" id="WP_192624200.1">
    <property type="nucleotide sequence ID" value="NZ_JADBGG010000022.1"/>
</dbReference>
<gene>
    <name evidence="3" type="ORF">H4684_002824</name>
</gene>